<protein>
    <submittedName>
        <fullName evidence="2">Proteoglycan 4-like</fullName>
    </submittedName>
</protein>
<evidence type="ECO:0000256" key="1">
    <source>
        <dbReference type="SAM" id="MobiDB-lite"/>
    </source>
</evidence>
<reference evidence="2" key="1">
    <citation type="submission" date="2025-08" db="UniProtKB">
        <authorList>
            <consortium name="RefSeq"/>
        </authorList>
    </citation>
    <scope>IDENTIFICATION</scope>
    <source>
        <tissue evidence="2">Muscle</tissue>
    </source>
</reference>
<feature type="region of interest" description="Disordered" evidence="1">
    <location>
        <begin position="128"/>
        <end position="178"/>
    </location>
</feature>
<gene>
    <name evidence="2" type="primary">LOC122148906</name>
</gene>
<dbReference type="Proteomes" id="UP001155660">
    <property type="component" value="Chromosome A20"/>
</dbReference>
<feature type="region of interest" description="Disordered" evidence="1">
    <location>
        <begin position="98"/>
        <end position="117"/>
    </location>
</feature>
<proteinExistence type="predicted"/>
<sequence length="225" mass="24346">MVLKENRLFFSICPAEEDISSPTPEPETSQKSPRCCTENSPEPTAATEPEPATIKEPALKRATEPNINTEPEHENTTEELLNIFEDNLIDWIREVVPSSPEPLLSPESPLVPSSSPVFPELSVTLKLPPSLPFPPPLMPASSSVLSPLVPASPSAHPQQAPSKHSDPPWDFQSPAPPTVGVRIPSLQVLDSTSVLQPIGSALAPGSLVSSMKQWRPEESPHMQIL</sequence>
<name>A0A9Q9Z6X9_CYPCA</name>
<feature type="compositionally biased region" description="Pro residues" evidence="1">
    <location>
        <begin position="129"/>
        <end position="138"/>
    </location>
</feature>
<dbReference type="GeneID" id="122148906"/>
<evidence type="ECO:0000313" key="2">
    <source>
        <dbReference type="RefSeq" id="XP_042633165.1"/>
    </source>
</evidence>
<feature type="compositionally biased region" description="Polar residues" evidence="1">
    <location>
        <begin position="20"/>
        <end position="32"/>
    </location>
</feature>
<feature type="region of interest" description="Disordered" evidence="1">
    <location>
        <begin position="13"/>
        <end position="78"/>
    </location>
</feature>
<feature type="compositionally biased region" description="Low complexity" evidence="1">
    <location>
        <begin position="37"/>
        <end position="56"/>
    </location>
</feature>
<dbReference type="RefSeq" id="XP_042633165.1">
    <property type="nucleotide sequence ID" value="XM_042777231.1"/>
</dbReference>
<dbReference type="AlphaFoldDB" id="A0A9Q9Z6X9"/>
<feature type="compositionally biased region" description="Low complexity" evidence="1">
    <location>
        <begin position="139"/>
        <end position="162"/>
    </location>
</feature>
<organism evidence="2">
    <name type="scientific">Cyprinus carpio</name>
    <name type="common">Common carp</name>
    <dbReference type="NCBI Taxonomy" id="7962"/>
    <lineage>
        <taxon>Eukaryota</taxon>
        <taxon>Metazoa</taxon>
        <taxon>Chordata</taxon>
        <taxon>Craniata</taxon>
        <taxon>Vertebrata</taxon>
        <taxon>Euteleostomi</taxon>
        <taxon>Actinopterygii</taxon>
        <taxon>Neopterygii</taxon>
        <taxon>Teleostei</taxon>
        <taxon>Ostariophysi</taxon>
        <taxon>Cypriniformes</taxon>
        <taxon>Cyprinidae</taxon>
        <taxon>Cyprininae</taxon>
        <taxon>Cyprinus</taxon>
    </lineage>
</organism>
<dbReference type="KEGG" id="ccar:122148906"/>
<accession>A0A9Q9Z6X9</accession>